<feature type="transmembrane region" description="Helical" evidence="1">
    <location>
        <begin position="405"/>
        <end position="424"/>
    </location>
</feature>
<evidence type="ECO:0000256" key="2">
    <source>
        <dbReference type="SAM" id="SignalP"/>
    </source>
</evidence>
<name>A0A8J2V5E9_9PROT</name>
<dbReference type="Pfam" id="PF00144">
    <property type="entry name" value="Beta-lactamase"/>
    <property type="match status" value="1"/>
</dbReference>
<dbReference type="InterPro" id="IPR050789">
    <property type="entry name" value="Diverse_Enzym_Activities"/>
</dbReference>
<evidence type="ECO:0000313" key="5">
    <source>
        <dbReference type="Proteomes" id="UP000613582"/>
    </source>
</evidence>
<keyword evidence="1" id="KW-1133">Transmembrane helix</keyword>
<keyword evidence="1" id="KW-0812">Transmembrane</keyword>
<feature type="transmembrane region" description="Helical" evidence="1">
    <location>
        <begin position="372"/>
        <end position="393"/>
    </location>
</feature>
<comment type="caution">
    <text evidence="4">The sequence shown here is derived from an EMBL/GenBank/DDBJ whole genome shotgun (WGS) entry which is preliminary data.</text>
</comment>
<evidence type="ECO:0000259" key="3">
    <source>
        <dbReference type="Pfam" id="PF00144"/>
    </source>
</evidence>
<evidence type="ECO:0000256" key="1">
    <source>
        <dbReference type="SAM" id="Phobius"/>
    </source>
</evidence>
<dbReference type="PANTHER" id="PTHR43283:SF3">
    <property type="entry name" value="BETA-LACTAMASE FAMILY PROTEIN (AFU_ORTHOLOGUE AFUA_5G07500)"/>
    <property type="match status" value="1"/>
</dbReference>
<sequence length="476" mass="51341">MQVAMTKLLLTLVALFAIASQPDQTVDGEIADVEKLTVSRLNETGGLGVVFTLIDEHEIKATRAFGQANTRGDAISAEMIFAAASMTKPVTAVSILQLEHEGKVDLDAPVSRYLPWFVGHEPKLAVRIRVRDLLNHRSGFSRASGVRNGMLAGDIPTEDPDKFRRIVNATRLVHQPGDTFEYSNLNFHLLGQIIEAVTGETYANYIEASVFSPLGLSASNMNSLPRGHASAGQHRMIFGMPVALKRDRAIAGAAGGLFTTTDDYARFLIAVATEDERLLPSGTLARILSEPSGAYRLGWQIAESSDHGTIIFHNGWAFGGSSTGGIAPATGRGFVSMTNAAEGYIAGDTPAITDHPRALAFGNPVGKPRSFWFQRGLFATVILLAVAHLFWFWHLSRDKSRPHAAILIIASGVQATAGLAMPLLLPRLFAGDFRSTLDLYPTAATALLIAGAAMIAVSLMRFKGLRSQELKRLILR</sequence>
<keyword evidence="2" id="KW-0732">Signal</keyword>
<dbReference type="AlphaFoldDB" id="A0A8J2V5E9"/>
<feature type="signal peptide" evidence="2">
    <location>
        <begin position="1"/>
        <end position="19"/>
    </location>
</feature>
<dbReference type="Gene3D" id="3.40.710.10">
    <property type="entry name" value="DD-peptidase/beta-lactamase superfamily"/>
    <property type="match status" value="1"/>
</dbReference>
<reference evidence="4" key="1">
    <citation type="journal article" date="2014" name="Int. J. Syst. Evol. Microbiol.">
        <title>Complete genome sequence of Corynebacterium casei LMG S-19264T (=DSM 44701T), isolated from a smear-ripened cheese.</title>
        <authorList>
            <consortium name="US DOE Joint Genome Institute (JGI-PGF)"/>
            <person name="Walter F."/>
            <person name="Albersmeier A."/>
            <person name="Kalinowski J."/>
            <person name="Ruckert C."/>
        </authorList>
    </citation>
    <scope>NUCLEOTIDE SEQUENCE</scope>
    <source>
        <strain evidence="4">CGMCC 1.12921</strain>
    </source>
</reference>
<feature type="chain" id="PRO_5035266689" evidence="2">
    <location>
        <begin position="20"/>
        <end position="476"/>
    </location>
</feature>
<keyword evidence="1" id="KW-0472">Membrane</keyword>
<gene>
    <name evidence="4" type="ORF">GCM10011342_19650</name>
</gene>
<keyword evidence="5" id="KW-1185">Reference proteome</keyword>
<dbReference type="GO" id="GO:0016787">
    <property type="term" value="F:hydrolase activity"/>
    <property type="evidence" value="ECO:0007669"/>
    <property type="project" value="UniProtKB-KW"/>
</dbReference>
<dbReference type="SUPFAM" id="SSF56601">
    <property type="entry name" value="beta-lactamase/transpeptidase-like"/>
    <property type="match status" value="1"/>
</dbReference>
<evidence type="ECO:0000313" key="4">
    <source>
        <dbReference type="EMBL" id="GGD10873.1"/>
    </source>
</evidence>
<proteinExistence type="predicted"/>
<dbReference type="InterPro" id="IPR001466">
    <property type="entry name" value="Beta-lactam-related"/>
</dbReference>
<feature type="transmembrane region" description="Helical" evidence="1">
    <location>
        <begin position="444"/>
        <end position="462"/>
    </location>
</feature>
<dbReference type="Proteomes" id="UP000613582">
    <property type="component" value="Unassembled WGS sequence"/>
</dbReference>
<dbReference type="PANTHER" id="PTHR43283">
    <property type="entry name" value="BETA-LACTAMASE-RELATED"/>
    <property type="match status" value="1"/>
</dbReference>
<protein>
    <submittedName>
        <fullName evidence="4">Serine hydrolase</fullName>
    </submittedName>
</protein>
<accession>A0A8J2V5E9</accession>
<feature type="domain" description="Beta-lactamase-related" evidence="3">
    <location>
        <begin position="40"/>
        <end position="342"/>
    </location>
</feature>
<organism evidence="4 5">
    <name type="scientific">Aquisalinus flavus</name>
    <dbReference type="NCBI Taxonomy" id="1526572"/>
    <lineage>
        <taxon>Bacteria</taxon>
        <taxon>Pseudomonadati</taxon>
        <taxon>Pseudomonadota</taxon>
        <taxon>Alphaproteobacteria</taxon>
        <taxon>Parvularculales</taxon>
        <taxon>Parvularculaceae</taxon>
        <taxon>Aquisalinus</taxon>
    </lineage>
</organism>
<dbReference type="EMBL" id="BMGH01000001">
    <property type="protein sequence ID" value="GGD10873.1"/>
    <property type="molecule type" value="Genomic_DNA"/>
</dbReference>
<keyword evidence="4" id="KW-0378">Hydrolase</keyword>
<reference evidence="4" key="2">
    <citation type="submission" date="2020-09" db="EMBL/GenBank/DDBJ databases">
        <authorList>
            <person name="Sun Q."/>
            <person name="Zhou Y."/>
        </authorList>
    </citation>
    <scope>NUCLEOTIDE SEQUENCE</scope>
    <source>
        <strain evidence="4">CGMCC 1.12921</strain>
    </source>
</reference>
<dbReference type="InterPro" id="IPR012338">
    <property type="entry name" value="Beta-lactam/transpept-like"/>
</dbReference>